<name>A0AAV0STV7_9STRA</name>
<dbReference type="Proteomes" id="UP001162029">
    <property type="component" value="Unassembled WGS sequence"/>
</dbReference>
<reference evidence="3" key="1">
    <citation type="submission" date="2022-12" db="EMBL/GenBank/DDBJ databases">
        <authorList>
            <person name="Webb A."/>
        </authorList>
    </citation>
    <scope>NUCLEOTIDE SEQUENCE</scope>
    <source>
        <strain evidence="3">Pd1</strain>
    </source>
</reference>
<feature type="domain" description="Reverse transcriptase Ty1/copia-type" evidence="2">
    <location>
        <begin position="181"/>
        <end position="224"/>
    </location>
</feature>
<dbReference type="Pfam" id="PF07727">
    <property type="entry name" value="RVT_2"/>
    <property type="match status" value="1"/>
</dbReference>
<comment type="caution">
    <text evidence="3">The sequence shown here is derived from an EMBL/GenBank/DDBJ whole genome shotgun (WGS) entry which is preliminary data.</text>
</comment>
<evidence type="ECO:0000256" key="1">
    <source>
        <dbReference type="SAM" id="MobiDB-lite"/>
    </source>
</evidence>
<feature type="compositionally biased region" description="Polar residues" evidence="1">
    <location>
        <begin position="107"/>
        <end position="123"/>
    </location>
</feature>
<keyword evidence="4" id="KW-1185">Reference proteome</keyword>
<proteinExistence type="predicted"/>
<feature type="compositionally biased region" description="Polar residues" evidence="1">
    <location>
        <begin position="57"/>
        <end position="75"/>
    </location>
</feature>
<sequence>MFDSGKYMQPSGGNPIEYRDTDKTNSNEGYNDRDNEVGNENIDEQMPESVSIHERPQWQQMQRSGRQPQLSQHQNVEYPPGSKQHLRTHSLENLSEPPVEKRYGRGSSESEANTASVQSPGSSFAAMSSLLESIDDEEEDRANVVDSVGEVPMTFASAMESSDASKWQEACDSEFQTLCKNKTWELVPLPSGRKAISSKWVFKVKETVDGLIERYKAHLVAKVFFANVRCGLRKDIRTGGQARIDTDHFKHRRAAQPRAAPDGRQGGVSQRPT</sequence>
<feature type="compositionally biased region" description="Basic and acidic residues" evidence="1">
    <location>
        <begin position="17"/>
        <end position="36"/>
    </location>
</feature>
<dbReference type="EMBL" id="CANTFM010000004">
    <property type="protein sequence ID" value="CAI5708120.1"/>
    <property type="molecule type" value="Genomic_DNA"/>
</dbReference>
<accession>A0AAV0STV7</accession>
<protein>
    <recommendedName>
        <fullName evidence="2">Reverse transcriptase Ty1/copia-type domain-containing protein</fullName>
    </recommendedName>
</protein>
<feature type="region of interest" description="Disordered" evidence="1">
    <location>
        <begin position="1"/>
        <end position="123"/>
    </location>
</feature>
<organism evidence="3 4">
    <name type="scientific">Peronospora destructor</name>
    <dbReference type="NCBI Taxonomy" id="86335"/>
    <lineage>
        <taxon>Eukaryota</taxon>
        <taxon>Sar</taxon>
        <taxon>Stramenopiles</taxon>
        <taxon>Oomycota</taxon>
        <taxon>Peronosporomycetes</taxon>
        <taxon>Peronosporales</taxon>
        <taxon>Peronosporaceae</taxon>
        <taxon>Peronospora</taxon>
    </lineage>
</organism>
<dbReference type="InterPro" id="IPR013103">
    <property type="entry name" value="RVT_2"/>
</dbReference>
<feature type="region of interest" description="Disordered" evidence="1">
    <location>
        <begin position="250"/>
        <end position="273"/>
    </location>
</feature>
<dbReference type="AlphaFoldDB" id="A0AAV0STV7"/>
<evidence type="ECO:0000313" key="4">
    <source>
        <dbReference type="Proteomes" id="UP001162029"/>
    </source>
</evidence>
<evidence type="ECO:0000259" key="2">
    <source>
        <dbReference type="Pfam" id="PF07727"/>
    </source>
</evidence>
<evidence type="ECO:0000313" key="3">
    <source>
        <dbReference type="EMBL" id="CAI5708120.1"/>
    </source>
</evidence>
<gene>
    <name evidence="3" type="ORF">PDE001_LOCUS15</name>
</gene>